<keyword evidence="3" id="KW-1185">Reference proteome</keyword>
<dbReference type="RefSeq" id="XP_029021804.1">
    <property type="nucleotide sequence ID" value="XM_029165971.3"/>
</dbReference>
<organism evidence="3 4">
    <name type="scientific">Betta splendens</name>
    <name type="common">Siamese fighting fish</name>
    <dbReference type="NCBI Taxonomy" id="158456"/>
    <lineage>
        <taxon>Eukaryota</taxon>
        <taxon>Metazoa</taxon>
        <taxon>Chordata</taxon>
        <taxon>Craniata</taxon>
        <taxon>Vertebrata</taxon>
        <taxon>Euteleostomi</taxon>
        <taxon>Actinopterygii</taxon>
        <taxon>Neopterygii</taxon>
        <taxon>Teleostei</taxon>
        <taxon>Neoteleostei</taxon>
        <taxon>Acanthomorphata</taxon>
        <taxon>Anabantaria</taxon>
        <taxon>Anabantiformes</taxon>
        <taxon>Anabantoidei</taxon>
        <taxon>Osphronemidae</taxon>
        <taxon>Betta</taxon>
    </lineage>
</organism>
<keyword evidence="1" id="KW-0812">Transmembrane</keyword>
<protein>
    <submittedName>
        <fullName evidence="4">Leucine-rich repeat neuronal protein 4</fullName>
    </submittedName>
</protein>
<evidence type="ECO:0000313" key="3">
    <source>
        <dbReference type="Proteomes" id="UP000515150"/>
    </source>
</evidence>
<gene>
    <name evidence="4" type="primary">si:ch1073-303k11.2</name>
</gene>
<dbReference type="SUPFAM" id="SSF49265">
    <property type="entry name" value="Fibronectin type III"/>
    <property type="match status" value="1"/>
</dbReference>
<keyword evidence="1" id="KW-1133">Transmembrane helix</keyword>
<keyword evidence="2" id="KW-0732">Signal</keyword>
<proteinExistence type="predicted"/>
<feature type="chain" id="PRO_5028095315" evidence="2">
    <location>
        <begin position="24"/>
        <end position="261"/>
    </location>
</feature>
<dbReference type="KEGG" id="bspl:114864959"/>
<dbReference type="AlphaFoldDB" id="A0A6P7NW82"/>
<feature type="transmembrane region" description="Helical" evidence="1">
    <location>
        <begin position="213"/>
        <end position="235"/>
    </location>
</feature>
<dbReference type="InterPro" id="IPR036116">
    <property type="entry name" value="FN3_sf"/>
</dbReference>
<sequence length="261" mass="28120">MMSLQRNLAVLLLLLNASFFLHSYVLIHAASTSPPVTLPRIIFLTALSSDDDYYDDDTETKSSSPDVVVAVKTPVLHQGSQPCQYDPCLENQEPCAHLREETGCLCPGISGADKPPHAPRIQTLLPISEGGDRGKVEVKWCAPSSVVSTYRVVVQGQDGDVLEVGDGLRRSVVGSLEKGTKVCVEALNQAGRSSPSDFSCQRYDPPTSSDHHLLALIIGGGLLLLVIILVSVILWKYKTCRKGKGNSANGLHPSYRAGETL</sequence>
<keyword evidence="1" id="KW-0472">Membrane</keyword>
<reference evidence="4" key="1">
    <citation type="submission" date="2025-08" db="UniProtKB">
        <authorList>
            <consortium name="RefSeq"/>
        </authorList>
    </citation>
    <scope>IDENTIFICATION</scope>
</reference>
<feature type="signal peptide" evidence="2">
    <location>
        <begin position="1"/>
        <end position="23"/>
    </location>
</feature>
<dbReference type="InterPro" id="IPR003961">
    <property type="entry name" value="FN3_dom"/>
</dbReference>
<dbReference type="CDD" id="cd00063">
    <property type="entry name" value="FN3"/>
    <property type="match status" value="1"/>
</dbReference>
<dbReference type="Proteomes" id="UP000515150">
    <property type="component" value="Chromosome 10"/>
</dbReference>
<accession>A0A6P7NW82</accession>
<evidence type="ECO:0000256" key="1">
    <source>
        <dbReference type="SAM" id="Phobius"/>
    </source>
</evidence>
<evidence type="ECO:0000256" key="2">
    <source>
        <dbReference type="SAM" id="SignalP"/>
    </source>
</evidence>
<name>A0A6P7NW82_BETSP</name>
<evidence type="ECO:0000313" key="4">
    <source>
        <dbReference type="RefSeq" id="XP_029021804.1"/>
    </source>
</evidence>
<dbReference type="GeneID" id="114864959"/>
<dbReference type="OrthoDB" id="8824963at2759"/>
<dbReference type="InParanoid" id="A0A6P7NW82"/>